<accession>A0A8X6YQ92</accession>
<evidence type="ECO:0000313" key="1">
    <source>
        <dbReference type="EMBL" id="GFY75046.1"/>
    </source>
</evidence>
<evidence type="ECO:0000313" key="2">
    <source>
        <dbReference type="Proteomes" id="UP000886998"/>
    </source>
</evidence>
<sequence length="81" mass="9682">MYFNQILKSKSGTQLASLTNEFYELKFEENEEKQLEYFAEEQKQLISEEGFEFPECLVCFRFIRKLPIEYDNSTTSLSTRC</sequence>
<dbReference type="Proteomes" id="UP000886998">
    <property type="component" value="Unassembled WGS sequence"/>
</dbReference>
<dbReference type="EMBL" id="BMAV01021115">
    <property type="protein sequence ID" value="GFY75046.1"/>
    <property type="molecule type" value="Genomic_DNA"/>
</dbReference>
<protein>
    <submittedName>
        <fullName evidence="1">Uncharacterized protein</fullName>
    </submittedName>
</protein>
<gene>
    <name evidence="1" type="ORF">TNIN_177381</name>
</gene>
<keyword evidence="2" id="KW-1185">Reference proteome</keyword>
<dbReference type="AlphaFoldDB" id="A0A8X6YQ92"/>
<name>A0A8X6YQ92_9ARAC</name>
<organism evidence="1 2">
    <name type="scientific">Trichonephila inaurata madagascariensis</name>
    <dbReference type="NCBI Taxonomy" id="2747483"/>
    <lineage>
        <taxon>Eukaryota</taxon>
        <taxon>Metazoa</taxon>
        <taxon>Ecdysozoa</taxon>
        <taxon>Arthropoda</taxon>
        <taxon>Chelicerata</taxon>
        <taxon>Arachnida</taxon>
        <taxon>Araneae</taxon>
        <taxon>Araneomorphae</taxon>
        <taxon>Entelegynae</taxon>
        <taxon>Araneoidea</taxon>
        <taxon>Nephilidae</taxon>
        <taxon>Trichonephila</taxon>
        <taxon>Trichonephila inaurata</taxon>
    </lineage>
</organism>
<proteinExistence type="predicted"/>
<reference evidence="1" key="1">
    <citation type="submission" date="2020-08" db="EMBL/GenBank/DDBJ databases">
        <title>Multicomponent nature underlies the extraordinary mechanical properties of spider dragline silk.</title>
        <authorList>
            <person name="Kono N."/>
            <person name="Nakamura H."/>
            <person name="Mori M."/>
            <person name="Yoshida Y."/>
            <person name="Ohtoshi R."/>
            <person name="Malay A.D."/>
            <person name="Moran D.A.P."/>
            <person name="Tomita M."/>
            <person name="Numata K."/>
            <person name="Arakawa K."/>
        </authorList>
    </citation>
    <scope>NUCLEOTIDE SEQUENCE</scope>
</reference>
<comment type="caution">
    <text evidence="1">The sequence shown here is derived from an EMBL/GenBank/DDBJ whole genome shotgun (WGS) entry which is preliminary data.</text>
</comment>